<evidence type="ECO:0000313" key="2">
    <source>
        <dbReference type="WBParaSite" id="PS1159_v2.g15497.t1"/>
    </source>
</evidence>
<protein>
    <submittedName>
        <fullName evidence="2">C-type lectin domain-containing protein</fullName>
    </submittedName>
</protein>
<name>A0AC35FAK0_9BILA</name>
<dbReference type="Proteomes" id="UP000887580">
    <property type="component" value="Unplaced"/>
</dbReference>
<dbReference type="WBParaSite" id="PS1159_v2.g15497.t1">
    <property type="protein sequence ID" value="PS1159_v2.g15497.t1"/>
    <property type="gene ID" value="PS1159_v2.g15497"/>
</dbReference>
<sequence>MNLSTGQWIAQDCFKLKAYLCATSSTPSTPTAPAFYNCSIGGVYFEPDSACYGFLFPLLDFNSAIKYCEDNNFATISVHTKIENEFLRTMQLMGGNRNYWLSLFSVDETEKWEWADHTPVDFLNWASGYPQSNGYQCAYVGTDGMCFLAIINGLECITSSAIPGEDPVPTMTVNCTEEVGFCMQTDITWNGTEYAYQTCNGHFLNPKIPGIPQYCTQNGLKYASGTNLTGQYFCCNTDLCNNKTLIFNYKEYDPKSIALKSCSLISTFAFLSLFFSILKV</sequence>
<organism evidence="1 2">
    <name type="scientific">Panagrolaimus sp. PS1159</name>
    <dbReference type="NCBI Taxonomy" id="55785"/>
    <lineage>
        <taxon>Eukaryota</taxon>
        <taxon>Metazoa</taxon>
        <taxon>Ecdysozoa</taxon>
        <taxon>Nematoda</taxon>
        <taxon>Chromadorea</taxon>
        <taxon>Rhabditida</taxon>
        <taxon>Tylenchina</taxon>
        <taxon>Panagrolaimomorpha</taxon>
        <taxon>Panagrolaimoidea</taxon>
        <taxon>Panagrolaimidae</taxon>
        <taxon>Panagrolaimus</taxon>
    </lineage>
</organism>
<reference evidence="2" key="1">
    <citation type="submission" date="2022-11" db="UniProtKB">
        <authorList>
            <consortium name="WormBaseParasite"/>
        </authorList>
    </citation>
    <scope>IDENTIFICATION</scope>
</reference>
<evidence type="ECO:0000313" key="1">
    <source>
        <dbReference type="Proteomes" id="UP000887580"/>
    </source>
</evidence>
<accession>A0AC35FAK0</accession>
<proteinExistence type="predicted"/>